<dbReference type="GO" id="GO:0000014">
    <property type="term" value="F:single-stranded DNA endodeoxyribonuclease activity"/>
    <property type="evidence" value="ECO:0007669"/>
    <property type="project" value="TreeGrafter"/>
</dbReference>
<dbReference type="SMART" id="SM00892">
    <property type="entry name" value="Endonuclease_NS"/>
    <property type="match status" value="1"/>
</dbReference>
<keyword evidence="5" id="KW-0255">Endonuclease</keyword>
<dbReference type="PANTHER" id="PTHR13966:SF5">
    <property type="entry name" value="ENDONUCLEASE G, MITOCHONDRIAL"/>
    <property type="match status" value="1"/>
</dbReference>
<feature type="binding site" evidence="2">
    <location>
        <position position="133"/>
    </location>
    <ligand>
        <name>Mg(2+)</name>
        <dbReference type="ChEBI" id="CHEBI:18420"/>
        <note>catalytic</note>
    </ligand>
</feature>
<dbReference type="InterPro" id="IPR040255">
    <property type="entry name" value="Non-specific_endonuclease"/>
</dbReference>
<keyword evidence="5" id="KW-0540">Nuclease</keyword>
<reference evidence="5 7" key="1">
    <citation type="submission" date="2019-05" db="EMBL/GenBank/DDBJ databases">
        <title>Draft genomes of eight strains of Campylobacter helveticus isolated from cats and a dog in New Zealand.</title>
        <authorList>
            <person name="Bojanic K."/>
            <person name="Midwinter A.C."/>
            <person name="Biggs P.J."/>
            <person name="Acke E."/>
            <person name="Cornelius A.J."/>
            <person name="Marshall J.C."/>
        </authorList>
    </citation>
    <scope>NUCLEOTIDE SEQUENCE [LARGE SCALE GENOMIC DNA]</scope>
    <source>
        <strain evidence="5 7">ACP123b</strain>
    </source>
</reference>
<dbReference type="GeneID" id="52037483"/>
<evidence type="ECO:0000313" key="8">
    <source>
        <dbReference type="Proteomes" id="UP000321317"/>
    </source>
</evidence>
<sequence length="214" mass="25502">MRILILLTIFTLSLFAKYELDEEFKGYFNQLNCSIILDKFYYINCYDYNLKGSKALAYEVKAENLKLEQIKKRPRFEEDFALAKKYRSRWEDYKNSSYSRGHIAPNASFSYSVASQKAVFLMSNITPQNFQINNKIWNDIEKRERKLALKFQKLDVLNLILYNENPKRIKNHIAIPSFYIKIFKTKNYKECYKVPNHNVDDENIVAYKISCEAF</sequence>
<dbReference type="GO" id="GO:0004521">
    <property type="term" value="F:RNA endonuclease activity"/>
    <property type="evidence" value="ECO:0007669"/>
    <property type="project" value="TreeGrafter"/>
</dbReference>
<feature type="domain" description="ENPP1-3/EXOG-like endonuclease/phosphodiesterase" evidence="3">
    <location>
        <begin position="39"/>
        <end position="213"/>
    </location>
</feature>
<feature type="domain" description="DNA/RNA non-specific endonuclease/pyrophosphatase/phosphodiesterase" evidence="4">
    <location>
        <begin position="38"/>
        <end position="214"/>
    </location>
</feature>
<comment type="caution">
    <text evidence="5">The sequence shown here is derived from an EMBL/GenBank/DDBJ whole genome shotgun (WGS) entry which is preliminary data.</text>
</comment>
<evidence type="ECO:0000256" key="1">
    <source>
        <dbReference type="PIRSR" id="PIRSR640255-1"/>
    </source>
</evidence>
<gene>
    <name evidence="5" type="ORF">FDW42_03760</name>
    <name evidence="6" type="ORF">FVD16_09990</name>
</gene>
<keyword evidence="8" id="KW-1185">Reference proteome</keyword>
<dbReference type="Pfam" id="PF01223">
    <property type="entry name" value="Endonuclease_NS"/>
    <property type="match status" value="1"/>
</dbReference>
<protein>
    <submittedName>
        <fullName evidence="5">DNA/RNA non-specific endonuclease</fullName>
    </submittedName>
</protein>
<dbReference type="EMBL" id="VRMA01000082">
    <property type="protein sequence ID" value="TXK53749.1"/>
    <property type="molecule type" value="Genomic_DNA"/>
</dbReference>
<dbReference type="InterPro" id="IPR001604">
    <property type="entry name" value="Endo_G_ENPP1-like_dom"/>
</dbReference>
<dbReference type="InterPro" id="IPR020821">
    <property type="entry name" value="ENPP1-3/EXOG-like_nuc-like"/>
</dbReference>
<reference evidence="6 8" key="2">
    <citation type="submission" date="2019-08" db="EMBL/GenBank/DDBJ databases">
        <title>Rapid identification of Enteric Bacteria from Whole Genome Sequences (WGS) using Average Nucleotide Identity (ANI).</title>
        <authorList>
            <person name="Lane C."/>
        </authorList>
    </citation>
    <scope>NUCLEOTIDE SEQUENCE [LARGE SCALE GENOMIC DNA]</scope>
    <source>
        <strain evidence="6 8">D4984</strain>
    </source>
</reference>
<dbReference type="Proteomes" id="UP000306813">
    <property type="component" value="Unassembled WGS sequence"/>
</dbReference>
<dbReference type="GO" id="GO:0003676">
    <property type="term" value="F:nucleic acid binding"/>
    <property type="evidence" value="ECO:0007669"/>
    <property type="project" value="InterPro"/>
</dbReference>
<dbReference type="EMBL" id="VDBS01000029">
    <property type="protein sequence ID" value="TNB57962.1"/>
    <property type="molecule type" value="Genomic_DNA"/>
</dbReference>
<evidence type="ECO:0000256" key="2">
    <source>
        <dbReference type="PIRSR" id="PIRSR640255-2"/>
    </source>
</evidence>
<evidence type="ECO:0000259" key="3">
    <source>
        <dbReference type="SMART" id="SM00477"/>
    </source>
</evidence>
<dbReference type="AlphaFoldDB" id="A0AAX2UJ50"/>
<organism evidence="5 7">
    <name type="scientific">Campylobacter helveticus</name>
    <dbReference type="NCBI Taxonomy" id="28898"/>
    <lineage>
        <taxon>Bacteria</taxon>
        <taxon>Pseudomonadati</taxon>
        <taxon>Campylobacterota</taxon>
        <taxon>Epsilonproteobacteria</taxon>
        <taxon>Campylobacterales</taxon>
        <taxon>Campylobacteraceae</taxon>
        <taxon>Campylobacter</taxon>
    </lineage>
</organism>
<dbReference type="InterPro" id="IPR044929">
    <property type="entry name" value="DNA/RNA_non-sp_Endonuclease_sf"/>
</dbReference>
<evidence type="ECO:0000313" key="5">
    <source>
        <dbReference type="EMBL" id="TNB57962.1"/>
    </source>
</evidence>
<keyword evidence="5" id="KW-0378">Hydrolase</keyword>
<proteinExistence type="predicted"/>
<dbReference type="RefSeq" id="WP_082200487.1">
    <property type="nucleotide sequence ID" value="NZ_CAUWMG010000012.1"/>
</dbReference>
<dbReference type="SMART" id="SM00477">
    <property type="entry name" value="NUC"/>
    <property type="match status" value="1"/>
</dbReference>
<dbReference type="InterPro" id="IPR044925">
    <property type="entry name" value="His-Me_finger_sf"/>
</dbReference>
<dbReference type="KEGG" id="chv:CHELV3228_1576"/>
<feature type="active site" description="Proton acceptor" evidence="1">
    <location>
        <position position="102"/>
    </location>
</feature>
<dbReference type="GO" id="GO:0046872">
    <property type="term" value="F:metal ion binding"/>
    <property type="evidence" value="ECO:0007669"/>
    <property type="project" value="UniProtKB-KW"/>
</dbReference>
<accession>A0AAX2UJ50</accession>
<evidence type="ECO:0000313" key="6">
    <source>
        <dbReference type="EMBL" id="TXK53749.1"/>
    </source>
</evidence>
<keyword evidence="2" id="KW-0479">Metal-binding</keyword>
<dbReference type="Proteomes" id="UP000321317">
    <property type="component" value="Unassembled WGS sequence"/>
</dbReference>
<name>A0AAX2UJ50_9BACT</name>
<dbReference type="PANTHER" id="PTHR13966">
    <property type="entry name" value="ENDONUCLEASE RELATED"/>
    <property type="match status" value="1"/>
</dbReference>
<evidence type="ECO:0000313" key="7">
    <source>
        <dbReference type="Proteomes" id="UP000306813"/>
    </source>
</evidence>
<evidence type="ECO:0000259" key="4">
    <source>
        <dbReference type="SMART" id="SM00892"/>
    </source>
</evidence>
<dbReference type="Gene3D" id="3.40.570.10">
    <property type="entry name" value="Extracellular Endonuclease, subunit A"/>
    <property type="match status" value="1"/>
</dbReference>
<dbReference type="SUPFAM" id="SSF54060">
    <property type="entry name" value="His-Me finger endonucleases"/>
    <property type="match status" value="1"/>
</dbReference>